<dbReference type="RefSeq" id="WP_379660093.1">
    <property type="nucleotide sequence ID" value="NZ_JBHUCP010000046.1"/>
</dbReference>
<proteinExistence type="predicted"/>
<dbReference type="Proteomes" id="UP001597145">
    <property type="component" value="Unassembled WGS sequence"/>
</dbReference>
<name>A0ABW4FWI0_9PSEU</name>
<accession>A0ABW4FWI0</accession>
<reference evidence="2" key="1">
    <citation type="journal article" date="2019" name="Int. J. Syst. Evol. Microbiol.">
        <title>The Global Catalogue of Microorganisms (GCM) 10K type strain sequencing project: providing services to taxonomists for standard genome sequencing and annotation.</title>
        <authorList>
            <consortium name="The Broad Institute Genomics Platform"/>
            <consortium name="The Broad Institute Genome Sequencing Center for Infectious Disease"/>
            <person name="Wu L."/>
            <person name="Ma J."/>
        </authorList>
    </citation>
    <scope>NUCLEOTIDE SEQUENCE [LARGE SCALE GENOMIC DNA]</scope>
    <source>
        <strain evidence="2">JCM 12165</strain>
    </source>
</reference>
<gene>
    <name evidence="1" type="ORF">ACFSCY_36175</name>
</gene>
<comment type="caution">
    <text evidence="1">The sequence shown here is derived from an EMBL/GenBank/DDBJ whole genome shotgun (WGS) entry which is preliminary data.</text>
</comment>
<keyword evidence="2" id="KW-1185">Reference proteome</keyword>
<evidence type="ECO:0000313" key="2">
    <source>
        <dbReference type="Proteomes" id="UP001597145"/>
    </source>
</evidence>
<sequence length="138" mass="15025">MPLRLLYLIFIQLLGWLLLLARSPASKDIELLVLHHEVAVLRRANPKPHLDWADRAVFAALTWRLPQVLRGHRLVTPGTILTPPSGRHEGDLVGAENSVTCADLGVQVVVGSDAVQGFFQPVVQSAIEAAAETVSQGR</sequence>
<dbReference type="EMBL" id="JBHUCP010000046">
    <property type="protein sequence ID" value="MFD1534865.1"/>
    <property type="molecule type" value="Genomic_DNA"/>
</dbReference>
<organism evidence="1 2">
    <name type="scientific">Pseudonocardia aurantiaca</name>
    <dbReference type="NCBI Taxonomy" id="75290"/>
    <lineage>
        <taxon>Bacteria</taxon>
        <taxon>Bacillati</taxon>
        <taxon>Actinomycetota</taxon>
        <taxon>Actinomycetes</taxon>
        <taxon>Pseudonocardiales</taxon>
        <taxon>Pseudonocardiaceae</taxon>
        <taxon>Pseudonocardia</taxon>
    </lineage>
</organism>
<evidence type="ECO:0000313" key="1">
    <source>
        <dbReference type="EMBL" id="MFD1534865.1"/>
    </source>
</evidence>
<protein>
    <recommendedName>
        <fullName evidence="3">Secreted protein</fullName>
    </recommendedName>
</protein>
<evidence type="ECO:0008006" key="3">
    <source>
        <dbReference type="Google" id="ProtNLM"/>
    </source>
</evidence>